<dbReference type="OrthoDB" id="9786549at2"/>
<organism evidence="2 3">
    <name type="scientific">Permianibacter aggregans</name>
    <dbReference type="NCBI Taxonomy" id="1510150"/>
    <lineage>
        <taxon>Bacteria</taxon>
        <taxon>Pseudomonadati</taxon>
        <taxon>Pseudomonadota</taxon>
        <taxon>Gammaproteobacteria</taxon>
        <taxon>Pseudomonadales</taxon>
        <taxon>Pseudomonadaceae</taxon>
        <taxon>Permianibacter</taxon>
    </lineage>
</organism>
<dbReference type="PANTHER" id="PTHR30411:SF9">
    <property type="entry name" value="MULTIFUNCTIONAL SER_THR-TRNA DEACYLASE PROXP-Y"/>
    <property type="match status" value="1"/>
</dbReference>
<dbReference type="Pfam" id="PF04073">
    <property type="entry name" value="tRNA_edit"/>
    <property type="match status" value="1"/>
</dbReference>
<dbReference type="Gene3D" id="3.90.960.10">
    <property type="entry name" value="YbaK/aminoacyl-tRNA synthetase-associated domain"/>
    <property type="match status" value="1"/>
</dbReference>
<dbReference type="Proteomes" id="UP000295375">
    <property type="component" value="Unassembled WGS sequence"/>
</dbReference>
<evidence type="ECO:0000313" key="2">
    <source>
        <dbReference type="EMBL" id="TDQ49135.1"/>
    </source>
</evidence>
<dbReference type="SUPFAM" id="SSF55826">
    <property type="entry name" value="YbaK/ProRS associated domain"/>
    <property type="match status" value="1"/>
</dbReference>
<sequence>MIAQSVQSFLHQHGVQYDVFKHPARSGSYSKAIASHVPPSQMIKSVLLVDLQNQFLLVMIPADRMLSLYHVNKHSHRQFRLADESEISRIFFDCTPGAIPAFGHAYQIETLIDEQLCHKPQLYLEAGDQQQVIQLSQQQFHTLTRNCPRGMFSVFPDICPQFV</sequence>
<dbReference type="CDD" id="cd04332">
    <property type="entry name" value="YbaK_like"/>
    <property type="match status" value="1"/>
</dbReference>
<dbReference type="PANTHER" id="PTHR30411">
    <property type="entry name" value="CYTOPLASMIC PROTEIN"/>
    <property type="match status" value="1"/>
</dbReference>
<dbReference type="RefSeq" id="WP_133589484.1">
    <property type="nucleotide sequence ID" value="NZ_CP037953.1"/>
</dbReference>
<dbReference type="AlphaFoldDB" id="A0A4R6UUS2"/>
<accession>A0A4R6UUS2</accession>
<dbReference type="InterPro" id="IPR007214">
    <property type="entry name" value="YbaK/aa-tRNA-synth-assoc-dom"/>
</dbReference>
<feature type="domain" description="YbaK/aminoacyl-tRNA synthetase-associated" evidence="1">
    <location>
        <begin position="35"/>
        <end position="140"/>
    </location>
</feature>
<evidence type="ECO:0000259" key="1">
    <source>
        <dbReference type="Pfam" id="PF04073"/>
    </source>
</evidence>
<proteinExistence type="predicted"/>
<dbReference type="InterPro" id="IPR036754">
    <property type="entry name" value="YbaK/aa-tRNA-synt-asso_dom_sf"/>
</dbReference>
<name>A0A4R6UUS2_9GAMM</name>
<comment type="caution">
    <text evidence="2">The sequence shown here is derived from an EMBL/GenBank/DDBJ whole genome shotgun (WGS) entry which is preliminary data.</text>
</comment>
<dbReference type="GO" id="GO:0002161">
    <property type="term" value="F:aminoacyl-tRNA deacylase activity"/>
    <property type="evidence" value="ECO:0007669"/>
    <property type="project" value="InterPro"/>
</dbReference>
<protein>
    <submittedName>
        <fullName evidence="2">Ala-tRNA(Pro) deacylase</fullName>
    </submittedName>
</protein>
<gene>
    <name evidence="2" type="ORF">EV696_105109</name>
</gene>
<dbReference type="EMBL" id="SNYM01000005">
    <property type="protein sequence ID" value="TDQ49135.1"/>
    <property type="molecule type" value="Genomic_DNA"/>
</dbReference>
<reference evidence="2 3" key="1">
    <citation type="submission" date="2019-03" db="EMBL/GenBank/DDBJ databases">
        <title>Genomic Encyclopedia of Type Strains, Phase IV (KMG-IV): sequencing the most valuable type-strain genomes for metagenomic binning, comparative biology and taxonomic classification.</title>
        <authorList>
            <person name="Goeker M."/>
        </authorList>
    </citation>
    <scope>NUCLEOTIDE SEQUENCE [LARGE SCALE GENOMIC DNA]</scope>
    <source>
        <strain evidence="2 3">DSM 103792</strain>
    </source>
</reference>
<evidence type="ECO:0000313" key="3">
    <source>
        <dbReference type="Proteomes" id="UP000295375"/>
    </source>
</evidence>
<keyword evidence="3" id="KW-1185">Reference proteome</keyword>